<dbReference type="Gene3D" id="3.30.559.70">
    <property type="entry name" value="Choline/Carnitine o-acyltransferase, domain 2"/>
    <property type="match status" value="1"/>
</dbReference>
<dbReference type="Gene3D" id="3.30.559.10">
    <property type="entry name" value="Chloramphenicol acetyltransferase-like domain"/>
    <property type="match status" value="1"/>
</dbReference>
<dbReference type="GO" id="GO:0016746">
    <property type="term" value="F:acyltransferase activity"/>
    <property type="evidence" value="ECO:0007669"/>
    <property type="project" value="UniProtKB-KW"/>
</dbReference>
<keyword evidence="9" id="KW-1185">Reference proteome</keyword>
<dbReference type="SUPFAM" id="SSF52777">
    <property type="entry name" value="CoA-dependent acyltransferases"/>
    <property type="match status" value="2"/>
</dbReference>
<keyword evidence="3 5" id="KW-0012">Acyltransferase</keyword>
<dbReference type="InterPro" id="IPR000542">
    <property type="entry name" value="Carn_acyl_trans"/>
</dbReference>
<protein>
    <recommendedName>
        <fullName evidence="7">Choline/carnitine acyltransferase domain-containing protein</fullName>
    </recommendedName>
</protein>
<dbReference type="PANTHER" id="PTHR22589:SF103">
    <property type="entry name" value="CARNITINE O-ACETYL-TRANSFERASE, ISOFORM A-RELATED"/>
    <property type="match status" value="1"/>
</dbReference>
<comment type="similarity">
    <text evidence="1 5">Belongs to the carnitine/choline acetyltransferase family.</text>
</comment>
<keyword evidence="2 5" id="KW-0808">Transferase</keyword>
<dbReference type="InterPro" id="IPR039551">
    <property type="entry name" value="Cho/carn_acyl_trans"/>
</dbReference>
<dbReference type="Pfam" id="PF00755">
    <property type="entry name" value="Carn_acyltransf"/>
    <property type="match status" value="1"/>
</dbReference>
<evidence type="ECO:0000256" key="3">
    <source>
        <dbReference type="ARBA" id="ARBA00023315"/>
    </source>
</evidence>
<dbReference type="PANTHER" id="PTHR22589">
    <property type="entry name" value="CARNITINE O-ACYLTRANSFERASE"/>
    <property type="match status" value="1"/>
</dbReference>
<dbReference type="InterPro" id="IPR023213">
    <property type="entry name" value="CAT-like_dom_sf"/>
</dbReference>
<organism evidence="8 9">
    <name type="scientific">Agrocybe pediades</name>
    <dbReference type="NCBI Taxonomy" id="84607"/>
    <lineage>
        <taxon>Eukaryota</taxon>
        <taxon>Fungi</taxon>
        <taxon>Dikarya</taxon>
        <taxon>Basidiomycota</taxon>
        <taxon>Agaricomycotina</taxon>
        <taxon>Agaricomycetes</taxon>
        <taxon>Agaricomycetidae</taxon>
        <taxon>Agaricales</taxon>
        <taxon>Agaricineae</taxon>
        <taxon>Strophariaceae</taxon>
        <taxon>Agrocybe</taxon>
    </lineage>
</organism>
<evidence type="ECO:0000256" key="6">
    <source>
        <dbReference type="SAM" id="MobiDB-lite"/>
    </source>
</evidence>
<evidence type="ECO:0000256" key="5">
    <source>
        <dbReference type="RuleBase" id="RU003801"/>
    </source>
</evidence>
<proteinExistence type="inferred from homology"/>
<dbReference type="InterPro" id="IPR042231">
    <property type="entry name" value="Cho/carn_acyl_trans_2"/>
</dbReference>
<comment type="caution">
    <text evidence="8">The sequence shown here is derived from an EMBL/GenBank/DDBJ whole genome shotgun (WGS) entry which is preliminary data.</text>
</comment>
<gene>
    <name evidence="8" type="ORF">D9613_006962</name>
</gene>
<dbReference type="AlphaFoldDB" id="A0A8H4QHK0"/>
<dbReference type="PROSITE" id="PS00440">
    <property type="entry name" value="ACYLTRANSF_C_2"/>
    <property type="match status" value="1"/>
</dbReference>
<feature type="domain" description="Choline/carnitine acyltransferase" evidence="7">
    <location>
        <begin position="86"/>
        <end position="654"/>
    </location>
</feature>
<dbReference type="PROSITE" id="PS00439">
    <property type="entry name" value="ACYLTRANSF_C_1"/>
    <property type="match status" value="1"/>
</dbReference>
<evidence type="ECO:0000256" key="4">
    <source>
        <dbReference type="PIRSR" id="PIRSR600542-1"/>
    </source>
</evidence>
<reference evidence="8 9" key="1">
    <citation type="submission" date="2019-12" db="EMBL/GenBank/DDBJ databases">
        <authorList>
            <person name="Floudas D."/>
            <person name="Bentzer J."/>
            <person name="Ahren D."/>
            <person name="Johansson T."/>
            <person name="Persson P."/>
            <person name="Tunlid A."/>
        </authorList>
    </citation>
    <scope>NUCLEOTIDE SEQUENCE [LARGE SCALE GENOMIC DNA]</scope>
    <source>
        <strain evidence="8 9">CBS 102.39</strain>
    </source>
</reference>
<evidence type="ECO:0000256" key="1">
    <source>
        <dbReference type="ARBA" id="ARBA00005232"/>
    </source>
</evidence>
<sequence length="674" mass="75010">MRGTSALRRTSVAPLPPIMLGPYAPRSLLSIPRSNVYPHISRRQMASSSSRSAHHRPPRPANWKAVAPEPLPGTTTFAAQSTLPRLPVPELQNTLARLKDSLKPIAWTEEEYASVVKKIDDFGKSKAPELQERLLKRASEKKHWLEEWWDDGGYLGYRDSVVINVSYYYGFDQSPSHLSNAPAARAAGITRAAMVFRQKLKKGLLKPEGTKEGPICMDTYRWMFDCCRVPGEGLDWSVSYAKEGDIGDSGHIIVIRKNRIYKVDVTENGRILSTQEIEKQIRHIYDNTLEEYPGVGVLSASNRDVWAKDYAELESSPNNAKILEAINSSAFVVALDSSRPKDPIHHSRALWHGDVIGGIPVGLRNRWVDKPLQFIVFDNGYAGIMGEHSVMDGTPTARMCDEVLDMLYDPAFDHGSPSKSTEKAPIVLDWEITPATAEAINAADRAAAELCNSQELGFHLTSYGKAAIKKFGVSPDSWAQMIIQLAYKRLNGSKQRTGGTYEAASTRKFFKGRTEAIRVVTSEADAWVRSMDDETATPETRKKLFDEATKKHVSLAKAGGQGQGVDRHLFGLRKLLKEGEALPELYDDPVFKRSSNWVLSTSAIFSKHFPVYGWGEVVPDGFGVAYMTGYDDRLQYTVTSRTEMPNAQFVQEIAKAADDLYKLHSAVSQTKAKL</sequence>
<dbReference type="EMBL" id="JAACJL010000058">
    <property type="protein sequence ID" value="KAF4610881.1"/>
    <property type="molecule type" value="Genomic_DNA"/>
</dbReference>
<evidence type="ECO:0000259" key="7">
    <source>
        <dbReference type="Pfam" id="PF00755"/>
    </source>
</evidence>
<evidence type="ECO:0000313" key="8">
    <source>
        <dbReference type="EMBL" id="KAF4610881.1"/>
    </source>
</evidence>
<evidence type="ECO:0000313" key="9">
    <source>
        <dbReference type="Proteomes" id="UP000521872"/>
    </source>
</evidence>
<accession>A0A8H4QHK0</accession>
<feature type="active site" description="Proton acceptor" evidence="4">
    <location>
        <position position="388"/>
    </location>
</feature>
<evidence type="ECO:0000256" key="2">
    <source>
        <dbReference type="ARBA" id="ARBA00022679"/>
    </source>
</evidence>
<dbReference type="Proteomes" id="UP000521872">
    <property type="component" value="Unassembled WGS sequence"/>
</dbReference>
<name>A0A8H4QHK0_9AGAR</name>
<feature type="region of interest" description="Disordered" evidence="6">
    <location>
        <begin position="41"/>
        <end position="71"/>
    </location>
</feature>